<dbReference type="GO" id="GO:0008408">
    <property type="term" value="F:3'-5' exonuclease activity"/>
    <property type="evidence" value="ECO:0007669"/>
    <property type="project" value="InterPro"/>
</dbReference>
<dbReference type="Gene3D" id="3.60.21.10">
    <property type="match status" value="1"/>
</dbReference>
<sequence length="416" mass="46908">MIKVLHFADAHIDLARQGRHDPQSGLPMRVLDFLKALDTIVDAAVEQKVDLVIFAGDAYRDRTPAPTYQREWGRRIMRLSSAGIMTLLVIGNHDVSPASGRAHALQEFDTLQVPNVRVISKPCLLGPDDLNGLPLQVIGIPWLNRSAFAASLDNEKQSNESLNDQIERELTALVESLMDQLDPKLPAILTAHATVQGAFYGSERTIMLGADFVLPGSLVRDPRLDYVALGHIHNHQDLNKDGHPHIVYPGSIERVDFGEAEEQKIFVTAEIERGHAEMQEHLLRGRKFFDHVAKLENPETVNQDILKAFPGEKQLADAIFRLVVYYPREWDALIDESDIRRKAESAFEFHFIRRPQIQARIRLPQDKSVSEIPPIEVLNRYWDVIPAKGRDTQALNKLAEDIFETAQRGQSEKEAG</sequence>
<dbReference type="PANTHER" id="PTHR30337:SF0">
    <property type="entry name" value="NUCLEASE SBCCD SUBUNIT D"/>
    <property type="match status" value="1"/>
</dbReference>
<dbReference type="AlphaFoldDB" id="A0A347ZPS4"/>
<keyword evidence="6" id="KW-0233">DNA recombination</keyword>
<dbReference type="InterPro" id="IPR050535">
    <property type="entry name" value="DNA_Repair-Maintenance_Comp"/>
</dbReference>
<dbReference type="InterPro" id="IPR041796">
    <property type="entry name" value="Mre11_N"/>
</dbReference>
<dbReference type="PANTHER" id="PTHR30337">
    <property type="entry name" value="COMPONENT OF ATP-DEPENDENT DSDNA EXONUCLEASE"/>
    <property type="match status" value="1"/>
</dbReference>
<dbReference type="CDD" id="cd00840">
    <property type="entry name" value="MPP_Mre11_N"/>
    <property type="match status" value="1"/>
</dbReference>
<evidence type="ECO:0000256" key="4">
    <source>
        <dbReference type="ARBA" id="ARBA00022801"/>
    </source>
</evidence>
<dbReference type="Proteomes" id="UP000256388">
    <property type="component" value="Unassembled WGS sequence"/>
</dbReference>
<protein>
    <recommendedName>
        <fullName evidence="2 6">Nuclease SbcCD subunit D</fullName>
    </recommendedName>
</protein>
<dbReference type="GO" id="GO:0006260">
    <property type="term" value="P:DNA replication"/>
    <property type="evidence" value="ECO:0007669"/>
    <property type="project" value="UniProtKB-KW"/>
</dbReference>
<keyword evidence="3 6" id="KW-0540">Nuclease</keyword>
<evidence type="ECO:0000313" key="9">
    <source>
        <dbReference type="Proteomes" id="UP000256388"/>
    </source>
</evidence>
<dbReference type="EMBL" id="QUMS01000006">
    <property type="protein sequence ID" value="REG04680.1"/>
    <property type="molecule type" value="Genomic_DNA"/>
</dbReference>
<dbReference type="Pfam" id="PF00149">
    <property type="entry name" value="Metallophos"/>
    <property type="match status" value="1"/>
</dbReference>
<keyword evidence="9" id="KW-1185">Reference proteome</keyword>
<dbReference type="InterPro" id="IPR004593">
    <property type="entry name" value="SbcD"/>
</dbReference>
<evidence type="ECO:0000259" key="7">
    <source>
        <dbReference type="Pfam" id="PF00149"/>
    </source>
</evidence>
<dbReference type="InterPro" id="IPR029052">
    <property type="entry name" value="Metallo-depent_PP-like"/>
</dbReference>
<dbReference type="InterPro" id="IPR004843">
    <property type="entry name" value="Calcineurin-like_PHP"/>
</dbReference>
<dbReference type="RefSeq" id="WP_116226276.1">
    <property type="nucleotide sequence ID" value="NZ_AP018437.1"/>
</dbReference>
<dbReference type="NCBIfam" id="TIGR00619">
    <property type="entry name" value="sbcd"/>
    <property type="match status" value="1"/>
</dbReference>
<name>A0A347ZPS4_9CHLR</name>
<evidence type="ECO:0000256" key="5">
    <source>
        <dbReference type="ARBA" id="ARBA00022839"/>
    </source>
</evidence>
<comment type="function">
    <text evidence="6">SbcCD cleaves DNA hairpin structures. These structures can inhibit DNA replication and are intermediates in certain DNA recombination reactions. The complex acts as a 3'-&gt;5' double strand exonuclease that can open hairpins. It also has a 5' single-strand endonuclease activity.</text>
</comment>
<feature type="domain" description="Calcineurin-like phosphoesterase" evidence="7">
    <location>
        <begin position="2"/>
        <end position="234"/>
    </location>
</feature>
<dbReference type="GO" id="GO:0006310">
    <property type="term" value="P:DNA recombination"/>
    <property type="evidence" value="ECO:0007669"/>
    <property type="project" value="UniProtKB-KW"/>
</dbReference>
<evidence type="ECO:0000313" key="8">
    <source>
        <dbReference type="EMBL" id="REG04680.1"/>
    </source>
</evidence>
<organism evidence="8 9">
    <name type="scientific">Pelolinea submarina</name>
    <dbReference type="NCBI Taxonomy" id="913107"/>
    <lineage>
        <taxon>Bacteria</taxon>
        <taxon>Bacillati</taxon>
        <taxon>Chloroflexota</taxon>
        <taxon>Anaerolineae</taxon>
        <taxon>Anaerolineales</taxon>
        <taxon>Anaerolineaceae</taxon>
        <taxon>Pelolinea</taxon>
    </lineage>
</organism>
<comment type="subunit">
    <text evidence="6">Heterodimer of SbcC and SbcD.</text>
</comment>
<accession>A0A347ZPS4</accession>
<dbReference type="OrthoDB" id="9773856at2"/>
<dbReference type="SUPFAM" id="SSF56300">
    <property type="entry name" value="Metallo-dependent phosphatases"/>
    <property type="match status" value="1"/>
</dbReference>
<evidence type="ECO:0000256" key="1">
    <source>
        <dbReference type="ARBA" id="ARBA00010555"/>
    </source>
</evidence>
<evidence type="ECO:0000256" key="6">
    <source>
        <dbReference type="RuleBase" id="RU363069"/>
    </source>
</evidence>
<reference evidence="8 9" key="1">
    <citation type="submission" date="2018-08" db="EMBL/GenBank/DDBJ databases">
        <title>Genomic Encyclopedia of Type Strains, Phase IV (KMG-IV): sequencing the most valuable type-strain genomes for metagenomic binning, comparative biology and taxonomic classification.</title>
        <authorList>
            <person name="Goeker M."/>
        </authorList>
    </citation>
    <scope>NUCLEOTIDE SEQUENCE [LARGE SCALE GENOMIC DNA]</scope>
    <source>
        <strain evidence="8 9">DSM 23923</strain>
    </source>
</reference>
<keyword evidence="6" id="KW-0255">Endonuclease</keyword>
<evidence type="ECO:0000256" key="3">
    <source>
        <dbReference type="ARBA" id="ARBA00022722"/>
    </source>
</evidence>
<dbReference type="GO" id="GO:0004519">
    <property type="term" value="F:endonuclease activity"/>
    <property type="evidence" value="ECO:0007669"/>
    <property type="project" value="UniProtKB-KW"/>
</dbReference>
<proteinExistence type="inferred from homology"/>
<comment type="similarity">
    <text evidence="1 6">Belongs to the SbcD family.</text>
</comment>
<evidence type="ECO:0000256" key="2">
    <source>
        <dbReference type="ARBA" id="ARBA00013365"/>
    </source>
</evidence>
<keyword evidence="6" id="KW-0235">DNA replication</keyword>
<keyword evidence="4 6" id="KW-0378">Hydrolase</keyword>
<keyword evidence="5 6" id="KW-0269">Exonuclease</keyword>
<comment type="caution">
    <text evidence="8">The sequence shown here is derived from an EMBL/GenBank/DDBJ whole genome shotgun (WGS) entry which is preliminary data.</text>
</comment>
<gene>
    <name evidence="6" type="primary">sbcD</name>
    <name evidence="8" type="ORF">DFR64_3028</name>
</gene>